<dbReference type="PANTHER" id="PTHR30250">
    <property type="entry name" value="PST FAMILY PREDICTED COLANIC ACID TRANSPORTER"/>
    <property type="match status" value="1"/>
</dbReference>
<feature type="transmembrane region" description="Helical" evidence="6">
    <location>
        <begin position="188"/>
        <end position="207"/>
    </location>
</feature>
<dbReference type="EMBL" id="DRUZ01000094">
    <property type="protein sequence ID" value="HHS02331.1"/>
    <property type="molecule type" value="Genomic_DNA"/>
</dbReference>
<dbReference type="CDD" id="cd13128">
    <property type="entry name" value="MATE_Wzx_like"/>
    <property type="match status" value="1"/>
</dbReference>
<evidence type="ECO:0000256" key="5">
    <source>
        <dbReference type="ARBA" id="ARBA00023136"/>
    </source>
</evidence>
<keyword evidence="3 6" id="KW-0812">Transmembrane</keyword>
<feature type="transmembrane region" description="Helical" evidence="6">
    <location>
        <begin position="105"/>
        <end position="127"/>
    </location>
</feature>
<evidence type="ECO:0000256" key="1">
    <source>
        <dbReference type="ARBA" id="ARBA00004651"/>
    </source>
</evidence>
<dbReference type="PANTHER" id="PTHR30250:SF11">
    <property type="entry name" value="O-ANTIGEN TRANSPORTER-RELATED"/>
    <property type="match status" value="1"/>
</dbReference>
<accession>A0A7C5Z152</accession>
<keyword evidence="5 6" id="KW-0472">Membrane</keyword>
<feature type="transmembrane region" description="Helical" evidence="6">
    <location>
        <begin position="405"/>
        <end position="423"/>
    </location>
</feature>
<keyword evidence="4 6" id="KW-1133">Transmembrane helix</keyword>
<evidence type="ECO:0000256" key="4">
    <source>
        <dbReference type="ARBA" id="ARBA00022989"/>
    </source>
</evidence>
<feature type="transmembrane region" description="Helical" evidence="6">
    <location>
        <begin position="380"/>
        <end position="399"/>
    </location>
</feature>
<feature type="transmembrane region" description="Helical" evidence="6">
    <location>
        <begin position="61"/>
        <end position="84"/>
    </location>
</feature>
<evidence type="ECO:0000256" key="3">
    <source>
        <dbReference type="ARBA" id="ARBA00022692"/>
    </source>
</evidence>
<feature type="transmembrane region" description="Helical" evidence="6">
    <location>
        <begin position="245"/>
        <end position="266"/>
    </location>
</feature>
<evidence type="ECO:0000313" key="7">
    <source>
        <dbReference type="EMBL" id="HHS02331.1"/>
    </source>
</evidence>
<dbReference type="GO" id="GO:0005886">
    <property type="term" value="C:plasma membrane"/>
    <property type="evidence" value="ECO:0007669"/>
    <property type="project" value="UniProtKB-SubCell"/>
</dbReference>
<dbReference type="AlphaFoldDB" id="A0A7C5Z152"/>
<proteinExistence type="predicted"/>
<feature type="transmembrane region" description="Helical" evidence="6">
    <location>
        <begin position="21"/>
        <end position="41"/>
    </location>
</feature>
<feature type="transmembrane region" description="Helical" evidence="6">
    <location>
        <begin position="311"/>
        <end position="332"/>
    </location>
</feature>
<sequence length="429" mass="47839">MRSLKETTKSLINKVKNNKDYQAIIENFTALSILNAINYILPLVTFPYLVRVLGVEKFGLLSFAQSVVAYFTLLTSYGFYLTGVQQIALRRESKEESGRILSSILGAKIFLTFVGFLILSLLVFSIPMFKRNALIYFLCFTAVLSEAINPNWFFRGIEKMRYMIILAIVSKIMYIIAVFLFVKSGEDYIIVPLLVSITAFAANALGIRIAHSVLGYKITIPKLGEVFWQIKDGYTIFLSQVAINLYTNTNTVLLGFLGGTSAVGYYSAVQKIISILLGFFVLIQQAVFPFSNRVIAQSEKDASKLFKNLTYFIGACSLAISIVIFLLSPLLVKLILGPKYLPSVPTLRILAFLPFIVSISQIFGILIMVPMGYKKEFMKILWSASIVSIILSLLLVPALKQNGTAISSVLTETFVSLSMLVFVRKIRAL</sequence>
<feature type="transmembrane region" description="Helical" evidence="6">
    <location>
        <begin position="162"/>
        <end position="182"/>
    </location>
</feature>
<evidence type="ECO:0000256" key="2">
    <source>
        <dbReference type="ARBA" id="ARBA00022475"/>
    </source>
</evidence>
<comment type="subcellular location">
    <subcellularLocation>
        <location evidence="1">Cell membrane</location>
        <topology evidence="1">Multi-pass membrane protein</topology>
    </subcellularLocation>
</comment>
<keyword evidence="2" id="KW-1003">Cell membrane</keyword>
<comment type="caution">
    <text evidence="7">The sequence shown here is derived from an EMBL/GenBank/DDBJ whole genome shotgun (WGS) entry which is preliminary data.</text>
</comment>
<protein>
    <submittedName>
        <fullName evidence="7">Flippase</fullName>
    </submittedName>
</protein>
<feature type="transmembrane region" description="Helical" evidence="6">
    <location>
        <begin position="133"/>
        <end position="150"/>
    </location>
</feature>
<feature type="transmembrane region" description="Helical" evidence="6">
    <location>
        <begin position="352"/>
        <end position="373"/>
    </location>
</feature>
<organism evidence="7">
    <name type="scientific">Caldicellulosiruptor owensensis</name>
    <dbReference type="NCBI Taxonomy" id="55205"/>
    <lineage>
        <taxon>Bacteria</taxon>
        <taxon>Bacillati</taxon>
        <taxon>Bacillota</taxon>
        <taxon>Bacillota incertae sedis</taxon>
        <taxon>Caldicellulosiruptorales</taxon>
        <taxon>Caldicellulosiruptoraceae</taxon>
        <taxon>Caldicellulosiruptor</taxon>
    </lineage>
</organism>
<reference evidence="7" key="1">
    <citation type="journal article" date="2020" name="mSystems">
        <title>Genome- and Community-Level Interaction Insights into Carbon Utilization and Element Cycling Functions of Hydrothermarchaeota in Hydrothermal Sediment.</title>
        <authorList>
            <person name="Zhou Z."/>
            <person name="Liu Y."/>
            <person name="Xu W."/>
            <person name="Pan J."/>
            <person name="Luo Z.H."/>
            <person name="Li M."/>
        </authorList>
    </citation>
    <scope>NUCLEOTIDE SEQUENCE [LARGE SCALE GENOMIC DNA]</scope>
    <source>
        <strain evidence="7">SpSt-102</strain>
    </source>
</reference>
<feature type="transmembrane region" description="Helical" evidence="6">
    <location>
        <begin position="272"/>
        <end position="290"/>
    </location>
</feature>
<name>A0A7C5Z152_9FIRM</name>
<gene>
    <name evidence="7" type="ORF">ENL71_07570</name>
</gene>
<dbReference type="InterPro" id="IPR050833">
    <property type="entry name" value="Poly_Biosynth_Transport"/>
</dbReference>
<evidence type="ECO:0000256" key="6">
    <source>
        <dbReference type="SAM" id="Phobius"/>
    </source>
</evidence>
<dbReference type="InterPro" id="IPR002797">
    <property type="entry name" value="Polysacc_synth"/>
</dbReference>
<dbReference type="Pfam" id="PF01943">
    <property type="entry name" value="Polysacc_synt"/>
    <property type="match status" value="1"/>
</dbReference>